<dbReference type="InterPro" id="IPR051013">
    <property type="entry name" value="MBL_superfamily_lactonases"/>
</dbReference>
<feature type="domain" description="Metallo-beta-lactamase" evidence="5">
    <location>
        <begin position="28"/>
        <end position="247"/>
    </location>
</feature>
<dbReference type="Proteomes" id="UP001183648">
    <property type="component" value="Unassembled WGS sequence"/>
</dbReference>
<evidence type="ECO:0000256" key="2">
    <source>
        <dbReference type="ARBA" id="ARBA00022723"/>
    </source>
</evidence>
<evidence type="ECO:0000313" key="7">
    <source>
        <dbReference type="Proteomes" id="UP001183648"/>
    </source>
</evidence>
<dbReference type="CDD" id="cd07742">
    <property type="entry name" value="metallo-hydrolase-like_MBL-fold"/>
    <property type="match status" value="1"/>
</dbReference>
<evidence type="ECO:0000313" key="6">
    <source>
        <dbReference type="EMBL" id="MDR7362358.1"/>
    </source>
</evidence>
<keyword evidence="4" id="KW-0862">Zinc</keyword>
<keyword evidence="3" id="KW-0378">Hydrolase</keyword>
<dbReference type="EMBL" id="JAVDYG010000001">
    <property type="protein sequence ID" value="MDR7362358.1"/>
    <property type="molecule type" value="Genomic_DNA"/>
</dbReference>
<sequence length="267" mass="29444">MTTRIQHLSCASMHPLAGRVGLVPRDWVAHCLLVETGDRVVLVDTGFGTADVREGRSRIGHVAPALIGFDLRREDTALAQLPGRGVDPAAVTDVVLTHLDLDHAGGLGDFPQARVHVHRRELEAARHPRLDERMRYVPAQWAHGPRWVEHDEPGEDFFGLGGASVVADDVLLVPLHGHSRGHSAVAVRRPGDEGWLLHAGDAYFFHGDKATPRTCPPALRAFQRVLAADDRRRVDNLARLQTLHAEHGDEVRVFSAHDQQEYDALRG</sequence>
<comment type="caution">
    <text evidence="6">The sequence shown here is derived from an EMBL/GenBank/DDBJ whole genome shotgun (WGS) entry which is preliminary data.</text>
</comment>
<dbReference type="RefSeq" id="WP_310301676.1">
    <property type="nucleotide sequence ID" value="NZ_BAAAPS010000008.1"/>
</dbReference>
<accession>A0ABU2BUQ1</accession>
<dbReference type="Gene3D" id="3.60.15.10">
    <property type="entry name" value="Ribonuclease Z/Hydroxyacylglutathione hydrolase-like"/>
    <property type="match status" value="1"/>
</dbReference>
<dbReference type="PANTHER" id="PTHR42978:SF3">
    <property type="entry name" value="BLR3078 PROTEIN"/>
    <property type="match status" value="1"/>
</dbReference>
<dbReference type="InterPro" id="IPR001279">
    <property type="entry name" value="Metallo-B-lactamas"/>
</dbReference>
<keyword evidence="2" id="KW-0479">Metal-binding</keyword>
<dbReference type="SMART" id="SM00849">
    <property type="entry name" value="Lactamase_B"/>
    <property type="match status" value="1"/>
</dbReference>
<evidence type="ECO:0000259" key="5">
    <source>
        <dbReference type="SMART" id="SM00849"/>
    </source>
</evidence>
<organism evidence="6 7">
    <name type="scientific">Nocardioides marmoribigeumensis</name>
    <dbReference type="NCBI Taxonomy" id="433649"/>
    <lineage>
        <taxon>Bacteria</taxon>
        <taxon>Bacillati</taxon>
        <taxon>Actinomycetota</taxon>
        <taxon>Actinomycetes</taxon>
        <taxon>Propionibacteriales</taxon>
        <taxon>Nocardioidaceae</taxon>
        <taxon>Nocardioides</taxon>
    </lineage>
</organism>
<dbReference type="Pfam" id="PF00753">
    <property type="entry name" value="Lactamase_B"/>
    <property type="match status" value="1"/>
</dbReference>
<protein>
    <submittedName>
        <fullName evidence="6">Glyoxylase-like metal-dependent hydrolase (Beta-lactamase superfamily II)</fullName>
    </submittedName>
</protein>
<comment type="similarity">
    <text evidence="1">Belongs to the metallo-beta-lactamase superfamily.</text>
</comment>
<gene>
    <name evidence="6" type="ORF">J2S63_001911</name>
</gene>
<evidence type="ECO:0000256" key="1">
    <source>
        <dbReference type="ARBA" id="ARBA00007749"/>
    </source>
</evidence>
<proteinExistence type="inferred from homology"/>
<keyword evidence="7" id="KW-1185">Reference proteome</keyword>
<evidence type="ECO:0000256" key="3">
    <source>
        <dbReference type="ARBA" id="ARBA00022801"/>
    </source>
</evidence>
<evidence type="ECO:0000256" key="4">
    <source>
        <dbReference type="ARBA" id="ARBA00022833"/>
    </source>
</evidence>
<dbReference type="InterPro" id="IPR036866">
    <property type="entry name" value="RibonucZ/Hydroxyglut_hydro"/>
</dbReference>
<reference evidence="6 7" key="1">
    <citation type="submission" date="2023-07" db="EMBL/GenBank/DDBJ databases">
        <title>Sequencing the genomes of 1000 actinobacteria strains.</title>
        <authorList>
            <person name="Klenk H.-P."/>
        </authorList>
    </citation>
    <scope>NUCLEOTIDE SEQUENCE [LARGE SCALE GENOMIC DNA]</scope>
    <source>
        <strain evidence="6 7">DSM 19426</strain>
    </source>
</reference>
<dbReference type="SUPFAM" id="SSF56281">
    <property type="entry name" value="Metallo-hydrolase/oxidoreductase"/>
    <property type="match status" value="1"/>
</dbReference>
<dbReference type="PANTHER" id="PTHR42978">
    <property type="entry name" value="QUORUM-QUENCHING LACTONASE YTNP-RELATED-RELATED"/>
    <property type="match status" value="1"/>
</dbReference>
<name>A0ABU2BUQ1_9ACTN</name>